<accession>A0A0C2GT09</accession>
<dbReference type="GO" id="GO:0042800">
    <property type="term" value="F:histone H3K4 methyltransferase activity"/>
    <property type="evidence" value="ECO:0007669"/>
    <property type="project" value="TreeGrafter"/>
</dbReference>
<dbReference type="Gene3D" id="1.10.10.1450">
    <property type="match status" value="1"/>
</dbReference>
<dbReference type="Pfam" id="PF17906">
    <property type="entry name" value="HTH_48"/>
    <property type="match status" value="1"/>
</dbReference>
<evidence type="ECO:0000259" key="2">
    <source>
        <dbReference type="Pfam" id="PF17906"/>
    </source>
</evidence>
<dbReference type="InterPro" id="IPR036397">
    <property type="entry name" value="RNaseH_sf"/>
</dbReference>
<dbReference type="InterPro" id="IPR052709">
    <property type="entry name" value="Transposase-MT_Hybrid"/>
</dbReference>
<evidence type="ECO:0000313" key="3">
    <source>
        <dbReference type="EMBL" id="KIH60276.1"/>
    </source>
</evidence>
<feature type="domain" description="Mos1 transposase HTH" evidence="2">
    <location>
        <begin position="9"/>
        <end position="58"/>
    </location>
</feature>
<dbReference type="EMBL" id="KN731113">
    <property type="protein sequence ID" value="KIH60276.1"/>
    <property type="molecule type" value="Genomic_DNA"/>
</dbReference>
<dbReference type="GO" id="GO:0044547">
    <property type="term" value="F:DNA topoisomerase binding"/>
    <property type="evidence" value="ECO:0007669"/>
    <property type="project" value="TreeGrafter"/>
</dbReference>
<dbReference type="GO" id="GO:0000729">
    <property type="term" value="P:DNA double-strand break processing"/>
    <property type="evidence" value="ECO:0007669"/>
    <property type="project" value="TreeGrafter"/>
</dbReference>
<sequence length="217" mass="24624">MTPTFEPNKNHLCEAPLSFSNLKKAAAESHRILKQTYGEHTPSETTCEEWFRCFHSDDFNIGDKQHSRMPEMFEENKLQLFIDNGPRQRYHLAVTGIEEWIYFDNPKRRKTISDRGQSSPSTPKRSIFGKKRASDSSEQSITPEVAGIRDKTAQSHFVHDNVRPHVKKAVKETLEAHRWDVLPQAAYSADCAPSDTICFARCPTGIPSNASKMSTNG</sequence>
<name>A0A0C2GT09_9BILA</name>
<feature type="compositionally biased region" description="Polar residues" evidence="1">
    <location>
        <begin position="114"/>
        <end position="124"/>
    </location>
</feature>
<dbReference type="InterPro" id="IPR041426">
    <property type="entry name" value="Mos1_HTH"/>
</dbReference>
<dbReference type="GO" id="GO:0006303">
    <property type="term" value="P:double-strand break repair via nonhomologous end joining"/>
    <property type="evidence" value="ECO:0007669"/>
    <property type="project" value="TreeGrafter"/>
</dbReference>
<dbReference type="Proteomes" id="UP000054047">
    <property type="component" value="Unassembled WGS sequence"/>
</dbReference>
<dbReference type="AlphaFoldDB" id="A0A0C2GT09"/>
<dbReference type="PANTHER" id="PTHR46060">
    <property type="entry name" value="MARINER MOS1 TRANSPOSASE-LIKE PROTEIN"/>
    <property type="match status" value="1"/>
</dbReference>
<reference evidence="3 4" key="1">
    <citation type="submission" date="2013-12" db="EMBL/GenBank/DDBJ databases">
        <title>Draft genome of the parsitic nematode Ancylostoma duodenale.</title>
        <authorList>
            <person name="Mitreva M."/>
        </authorList>
    </citation>
    <scope>NUCLEOTIDE SEQUENCE [LARGE SCALE GENOMIC DNA]</scope>
    <source>
        <strain evidence="3 4">Zhejiang</strain>
    </source>
</reference>
<dbReference type="GO" id="GO:0046975">
    <property type="term" value="F:histone H3K36 methyltransferase activity"/>
    <property type="evidence" value="ECO:0007669"/>
    <property type="project" value="TreeGrafter"/>
</dbReference>
<dbReference type="GO" id="GO:0003697">
    <property type="term" value="F:single-stranded DNA binding"/>
    <property type="evidence" value="ECO:0007669"/>
    <property type="project" value="TreeGrafter"/>
</dbReference>
<protein>
    <recommendedName>
        <fullName evidence="2">Mos1 transposase HTH domain-containing protein</fullName>
    </recommendedName>
</protein>
<dbReference type="GO" id="GO:0000793">
    <property type="term" value="C:condensed chromosome"/>
    <property type="evidence" value="ECO:0007669"/>
    <property type="project" value="TreeGrafter"/>
</dbReference>
<dbReference type="GO" id="GO:0031297">
    <property type="term" value="P:replication fork processing"/>
    <property type="evidence" value="ECO:0007669"/>
    <property type="project" value="TreeGrafter"/>
</dbReference>
<feature type="region of interest" description="Disordered" evidence="1">
    <location>
        <begin position="110"/>
        <end position="155"/>
    </location>
</feature>
<dbReference type="Gene3D" id="3.30.420.10">
    <property type="entry name" value="Ribonuclease H-like superfamily/Ribonuclease H"/>
    <property type="match status" value="1"/>
</dbReference>
<dbReference type="GO" id="GO:0000014">
    <property type="term" value="F:single-stranded DNA endodeoxyribonuclease activity"/>
    <property type="evidence" value="ECO:0007669"/>
    <property type="project" value="TreeGrafter"/>
</dbReference>
<proteinExistence type="predicted"/>
<organism evidence="3 4">
    <name type="scientific">Ancylostoma duodenale</name>
    <dbReference type="NCBI Taxonomy" id="51022"/>
    <lineage>
        <taxon>Eukaryota</taxon>
        <taxon>Metazoa</taxon>
        <taxon>Ecdysozoa</taxon>
        <taxon>Nematoda</taxon>
        <taxon>Chromadorea</taxon>
        <taxon>Rhabditida</taxon>
        <taxon>Rhabditina</taxon>
        <taxon>Rhabditomorpha</taxon>
        <taxon>Strongyloidea</taxon>
        <taxon>Ancylostomatidae</taxon>
        <taxon>Ancylostomatinae</taxon>
        <taxon>Ancylostoma</taxon>
    </lineage>
</organism>
<evidence type="ECO:0000313" key="4">
    <source>
        <dbReference type="Proteomes" id="UP000054047"/>
    </source>
</evidence>
<dbReference type="GO" id="GO:0015074">
    <property type="term" value="P:DNA integration"/>
    <property type="evidence" value="ECO:0007669"/>
    <property type="project" value="TreeGrafter"/>
</dbReference>
<evidence type="ECO:0000256" key="1">
    <source>
        <dbReference type="SAM" id="MobiDB-lite"/>
    </source>
</evidence>
<dbReference type="GO" id="GO:0035861">
    <property type="term" value="C:site of double-strand break"/>
    <property type="evidence" value="ECO:0007669"/>
    <property type="project" value="TreeGrafter"/>
</dbReference>
<dbReference type="PANTHER" id="PTHR46060:SF2">
    <property type="entry name" value="HISTONE-LYSINE N-METHYLTRANSFERASE SETMAR"/>
    <property type="match status" value="1"/>
</dbReference>
<dbReference type="GO" id="GO:0044774">
    <property type="term" value="P:mitotic DNA integrity checkpoint signaling"/>
    <property type="evidence" value="ECO:0007669"/>
    <property type="project" value="TreeGrafter"/>
</dbReference>
<dbReference type="GO" id="GO:0005634">
    <property type="term" value="C:nucleus"/>
    <property type="evidence" value="ECO:0007669"/>
    <property type="project" value="TreeGrafter"/>
</dbReference>
<dbReference type="GO" id="GO:0003690">
    <property type="term" value="F:double-stranded DNA binding"/>
    <property type="evidence" value="ECO:0007669"/>
    <property type="project" value="TreeGrafter"/>
</dbReference>
<gene>
    <name evidence="3" type="ORF">ANCDUO_09480</name>
</gene>
<dbReference type="OrthoDB" id="616263at2759"/>
<keyword evidence="4" id="KW-1185">Reference proteome</keyword>